<evidence type="ECO:0000259" key="2">
    <source>
        <dbReference type="Pfam" id="PF25989"/>
    </source>
</evidence>
<name>A0A1M6HDE5_9FIRM</name>
<protein>
    <submittedName>
        <fullName evidence="3">Multidrug efflux pump subunit AcrA (Membrane-fusion protein)</fullName>
    </submittedName>
</protein>
<dbReference type="STRING" id="1121476.SAMN02745751_01980"/>
<dbReference type="EMBL" id="FQZL01000013">
    <property type="protein sequence ID" value="SHJ20230.1"/>
    <property type="molecule type" value="Genomic_DNA"/>
</dbReference>
<organism evidence="3 4">
    <name type="scientific">Dethiosulfatibacter aminovorans DSM 17477</name>
    <dbReference type="NCBI Taxonomy" id="1121476"/>
    <lineage>
        <taxon>Bacteria</taxon>
        <taxon>Bacillati</taxon>
        <taxon>Bacillota</taxon>
        <taxon>Tissierellia</taxon>
        <taxon>Dethiosulfatibacter</taxon>
    </lineage>
</organism>
<sequence>MKIKTRYIILIIIILSLALFLAFCRGNDPIEVKTSIVERGTIVKTVDISGKIEASDFEEISIASGSKVIEVLVEENDIVEAGDVLAVLDSSQLMTSLEKTKLNMDQLKSDLENLSDADDVDRRILENQLDKAEESYNQSLEDYEKSLRDLEKNKTLYEENVISKASYENYLSAFADAKSRLEISRLDLENSRKNLESYDDDNDSLAESLRRQIKSVEIDIKDLEDSIEDNTIKAGISGIVTEFSLKENRTVPEDTFISIHSDDQYNFIGYAPQEDAILVKEGQNVEITVKGVDRTYSGTVSRTGRTAGIENTDGNSKTPRTEIVIGIDSRDDNIYPGFDGDARITVSELDEIIVVKRESVKKDDGGSYVFAVVNRTASKKYVETGIYDDYRIAVTDGLLEGEEIIDNPSPDISNGQKIMIREE</sequence>
<keyword evidence="4" id="KW-1185">Reference proteome</keyword>
<accession>A0A1M6HDE5</accession>
<dbReference type="AlphaFoldDB" id="A0A1M6HDE5"/>
<dbReference type="Gene3D" id="1.10.287.470">
    <property type="entry name" value="Helix hairpin bin"/>
    <property type="match status" value="1"/>
</dbReference>
<dbReference type="RefSeq" id="WP_073049426.1">
    <property type="nucleotide sequence ID" value="NZ_FQZL01000013.1"/>
</dbReference>
<gene>
    <name evidence="3" type="ORF">SAMN02745751_01980</name>
</gene>
<dbReference type="Gene3D" id="2.40.30.170">
    <property type="match status" value="1"/>
</dbReference>
<keyword evidence="1" id="KW-0175">Coiled coil</keyword>
<evidence type="ECO:0000313" key="3">
    <source>
        <dbReference type="EMBL" id="SHJ20230.1"/>
    </source>
</evidence>
<dbReference type="GO" id="GO:0015562">
    <property type="term" value="F:efflux transmembrane transporter activity"/>
    <property type="evidence" value="ECO:0007669"/>
    <property type="project" value="TreeGrafter"/>
</dbReference>
<evidence type="ECO:0000256" key="1">
    <source>
        <dbReference type="SAM" id="Coils"/>
    </source>
</evidence>
<proteinExistence type="predicted"/>
<dbReference type="Gene3D" id="2.40.420.20">
    <property type="match status" value="1"/>
</dbReference>
<dbReference type="Proteomes" id="UP000184052">
    <property type="component" value="Unassembled WGS sequence"/>
</dbReference>
<dbReference type="Pfam" id="PF25989">
    <property type="entry name" value="YknX_C"/>
    <property type="match status" value="1"/>
</dbReference>
<dbReference type="InterPro" id="IPR058637">
    <property type="entry name" value="YknX-like_C"/>
</dbReference>
<dbReference type="PANTHER" id="PTHR30469">
    <property type="entry name" value="MULTIDRUG RESISTANCE PROTEIN MDTA"/>
    <property type="match status" value="1"/>
</dbReference>
<dbReference type="Gene3D" id="2.40.50.100">
    <property type="match status" value="1"/>
</dbReference>
<feature type="coiled-coil region" evidence="1">
    <location>
        <begin position="97"/>
        <end position="160"/>
    </location>
</feature>
<feature type="domain" description="YknX-like C-terminal permuted SH3-like" evidence="2">
    <location>
        <begin position="358"/>
        <end position="419"/>
    </location>
</feature>
<reference evidence="3 4" key="1">
    <citation type="submission" date="2016-11" db="EMBL/GenBank/DDBJ databases">
        <authorList>
            <person name="Jaros S."/>
            <person name="Januszkiewicz K."/>
            <person name="Wedrychowicz H."/>
        </authorList>
    </citation>
    <scope>NUCLEOTIDE SEQUENCE [LARGE SCALE GENOMIC DNA]</scope>
    <source>
        <strain evidence="3 4">DSM 17477</strain>
    </source>
</reference>
<dbReference type="GO" id="GO:1990281">
    <property type="term" value="C:efflux pump complex"/>
    <property type="evidence" value="ECO:0007669"/>
    <property type="project" value="TreeGrafter"/>
</dbReference>
<feature type="coiled-coil region" evidence="1">
    <location>
        <begin position="188"/>
        <end position="233"/>
    </location>
</feature>
<dbReference type="PANTHER" id="PTHR30469:SF33">
    <property type="entry name" value="SLR1207 PROTEIN"/>
    <property type="match status" value="1"/>
</dbReference>
<evidence type="ECO:0000313" key="4">
    <source>
        <dbReference type="Proteomes" id="UP000184052"/>
    </source>
</evidence>